<organism evidence="2">
    <name type="scientific">uncultured prokaryote</name>
    <dbReference type="NCBI Taxonomy" id="198431"/>
    <lineage>
        <taxon>unclassified sequences</taxon>
        <taxon>environmental samples</taxon>
    </lineage>
</organism>
<accession>A0A0H5Q906</accession>
<keyword evidence="1" id="KW-0472">Membrane</keyword>
<keyword evidence="1" id="KW-0812">Transmembrane</keyword>
<evidence type="ECO:0000313" key="2">
    <source>
        <dbReference type="EMBL" id="CRY97875.1"/>
    </source>
</evidence>
<feature type="transmembrane region" description="Helical" evidence="1">
    <location>
        <begin position="12"/>
        <end position="45"/>
    </location>
</feature>
<keyword evidence="1" id="KW-1133">Transmembrane helix</keyword>
<reference evidence="2" key="1">
    <citation type="submission" date="2015-06" db="EMBL/GenBank/DDBJ databases">
        <authorList>
            <person name="Joergensen T."/>
        </authorList>
    </citation>
    <scope>NUCLEOTIDE SEQUENCE</scope>
    <source>
        <plasmid evidence="2">pRGRH1784</plasmid>
    </source>
</reference>
<protein>
    <submittedName>
        <fullName evidence="2">Uncharacterized protein</fullName>
    </submittedName>
</protein>
<sequence>MRKPEKGPRGGLVVWLMAVIVISLAPAMHPIAADIAVLSLTAYAISAHSRQ</sequence>
<dbReference type="EMBL" id="LN854284">
    <property type="protein sequence ID" value="CRY97875.1"/>
    <property type="molecule type" value="Genomic_DNA"/>
</dbReference>
<name>A0A0H5Q906_9ZZZZ</name>
<dbReference type="AlphaFoldDB" id="A0A0H5Q906"/>
<geneLocation type="plasmid" evidence="2">
    <name>pRGRH1784</name>
</geneLocation>
<evidence type="ECO:0000256" key="1">
    <source>
        <dbReference type="SAM" id="Phobius"/>
    </source>
</evidence>
<reference evidence="2" key="2">
    <citation type="submission" date="2015-07" db="EMBL/GenBank/DDBJ databases">
        <title>Plasmids, circular viruses and viroids from rat gut.</title>
        <authorList>
            <person name="Jorgensen T.J."/>
            <person name="Hansen M.A."/>
            <person name="Xu Z."/>
            <person name="Tabak M.A."/>
            <person name="Sorensen S.J."/>
            <person name="Hansen L.H."/>
        </authorList>
    </citation>
    <scope>NUCLEOTIDE SEQUENCE</scope>
    <source>
        <plasmid evidence="2">pRGRH1784</plasmid>
    </source>
</reference>
<keyword evidence="2" id="KW-0614">Plasmid</keyword>
<proteinExistence type="predicted"/>